<name>A0A9X2FEC6_9BACT</name>
<comment type="caution">
    <text evidence="1">The sequence shown here is derived from an EMBL/GenBank/DDBJ whole genome shotgun (WGS) entry which is preliminary data.</text>
</comment>
<dbReference type="AlphaFoldDB" id="A0A9X2FEC6"/>
<accession>A0A9X2FEC6</accession>
<dbReference type="RefSeq" id="WP_252852880.1">
    <property type="nucleotide sequence ID" value="NZ_JAMXLR010000038.1"/>
</dbReference>
<evidence type="ECO:0000313" key="1">
    <source>
        <dbReference type="EMBL" id="MCO6044764.1"/>
    </source>
</evidence>
<sequence length="107" mass="11409">MDTASDEISAMVTLPNGSQFSNSNYVATLWLSNQLQTQIGSQPSGTTNLSHGDSWAGELAALVIYNRVLTPLERAKATEALRQVYTIPGPARLAFFAVGAIGLVAKR</sequence>
<keyword evidence="2" id="KW-1185">Reference proteome</keyword>
<proteinExistence type="predicted"/>
<organism evidence="1 2">
    <name type="scientific">Aeoliella straminimaris</name>
    <dbReference type="NCBI Taxonomy" id="2954799"/>
    <lineage>
        <taxon>Bacteria</taxon>
        <taxon>Pseudomonadati</taxon>
        <taxon>Planctomycetota</taxon>
        <taxon>Planctomycetia</taxon>
        <taxon>Pirellulales</taxon>
        <taxon>Lacipirellulaceae</taxon>
        <taxon>Aeoliella</taxon>
    </lineage>
</organism>
<evidence type="ECO:0000313" key="2">
    <source>
        <dbReference type="Proteomes" id="UP001155241"/>
    </source>
</evidence>
<protein>
    <submittedName>
        <fullName evidence="1">Uncharacterized protein</fullName>
    </submittedName>
</protein>
<gene>
    <name evidence="1" type="ORF">NG895_12675</name>
</gene>
<reference evidence="1" key="1">
    <citation type="submission" date="2022-06" db="EMBL/GenBank/DDBJ databases">
        <title>Aeoliella straminimaris, a novel planctomycete from sediments.</title>
        <authorList>
            <person name="Vitorino I.R."/>
            <person name="Lage O.M."/>
        </authorList>
    </citation>
    <scope>NUCLEOTIDE SEQUENCE</scope>
    <source>
        <strain evidence="1">ICT_H6.2</strain>
    </source>
</reference>
<dbReference type="Proteomes" id="UP001155241">
    <property type="component" value="Unassembled WGS sequence"/>
</dbReference>
<dbReference type="EMBL" id="JAMXLR010000038">
    <property type="protein sequence ID" value="MCO6044764.1"/>
    <property type="molecule type" value="Genomic_DNA"/>
</dbReference>